<dbReference type="OrthoDB" id="9787486at2"/>
<gene>
    <name evidence="3" type="ORF">TMUPMC115_1387</name>
</gene>
<dbReference type="SUPFAM" id="SSF51735">
    <property type="entry name" value="NAD(P)-binding Rossmann-fold domains"/>
    <property type="match status" value="1"/>
</dbReference>
<dbReference type="InterPro" id="IPR002347">
    <property type="entry name" value="SDR_fam"/>
</dbReference>
<protein>
    <submittedName>
        <fullName evidence="3">Short-chain dehydrogenase</fullName>
    </submittedName>
</protein>
<evidence type="ECO:0000256" key="2">
    <source>
        <dbReference type="ARBA" id="ARBA00023002"/>
    </source>
</evidence>
<dbReference type="NCBIfam" id="NF005754">
    <property type="entry name" value="PRK07578.1"/>
    <property type="match status" value="1"/>
</dbReference>
<dbReference type="CDD" id="cd11731">
    <property type="entry name" value="Lin1944_like_SDR_c"/>
    <property type="match status" value="1"/>
</dbReference>
<reference evidence="3 4" key="1">
    <citation type="submission" date="2014-08" db="EMBL/GenBank/DDBJ databases">
        <title>Genome sequence of Tetragenococcus muriaticus.</title>
        <authorList>
            <person name="Chuea-nongthon C."/>
            <person name="Rodtong S."/>
            <person name="Yongsawatdigul J."/>
            <person name="Steele J.L."/>
            <person name="Liu X.-y."/>
            <person name="Speers J."/>
            <person name="Glasner J.D."/>
            <person name="Neeno-Eckwall E.C."/>
        </authorList>
    </citation>
    <scope>NUCLEOTIDE SEQUENCE [LARGE SCALE GENOMIC DNA]</scope>
    <source>
        <strain evidence="3 4">PMC-11-5</strain>
    </source>
</reference>
<comment type="similarity">
    <text evidence="1">Belongs to the short-chain dehydrogenases/reductases (SDR) family.</text>
</comment>
<keyword evidence="2" id="KW-0560">Oxidoreductase</keyword>
<dbReference type="RefSeq" id="WP_028789458.1">
    <property type="nucleotide sequence ID" value="NZ_JPVU01000150.1"/>
</dbReference>
<dbReference type="PANTHER" id="PTHR43477:SF1">
    <property type="entry name" value="DIHYDROANTICAPSIN 7-DEHYDROGENASE"/>
    <property type="match status" value="1"/>
</dbReference>
<proteinExistence type="inferred from homology"/>
<comment type="caution">
    <text evidence="3">The sequence shown here is derived from an EMBL/GenBank/DDBJ whole genome shotgun (WGS) entry which is preliminary data.</text>
</comment>
<name>A0A091C3F5_9ENTE</name>
<dbReference type="InterPro" id="IPR036291">
    <property type="entry name" value="NAD(P)-bd_dom_sf"/>
</dbReference>
<evidence type="ECO:0000313" key="3">
    <source>
        <dbReference type="EMBL" id="KFN91429.1"/>
    </source>
</evidence>
<sequence>MRILLVGASGTIGQLVTHRLLARNHEIITAGRFSGDIHVDLTSKESIENLFKKAGAVDAIISTAGAAEFAPVHSLTPEINQTAVLSKLLGQINLALVGQHYLYENGSITLITGIMKDDPIPGGASAAMANGGVAAFVKSAAIDLKNGQRINCVSPNILEESMEDYGESFIGFTPVSGKEVANAFLKSVEGKQTGQEYKVY</sequence>
<dbReference type="PRINTS" id="PR00081">
    <property type="entry name" value="GDHRDH"/>
</dbReference>
<dbReference type="PATRIC" id="fig|1302649.3.peg.1391"/>
<dbReference type="Gene3D" id="3.40.50.720">
    <property type="entry name" value="NAD(P)-binding Rossmann-like Domain"/>
    <property type="match status" value="1"/>
</dbReference>
<accession>A0A091C3F5</accession>
<dbReference type="GO" id="GO:0016491">
    <property type="term" value="F:oxidoreductase activity"/>
    <property type="evidence" value="ECO:0007669"/>
    <property type="project" value="UniProtKB-KW"/>
</dbReference>
<evidence type="ECO:0000313" key="4">
    <source>
        <dbReference type="Proteomes" id="UP000029380"/>
    </source>
</evidence>
<dbReference type="AlphaFoldDB" id="A0A091C3F5"/>
<dbReference type="PANTHER" id="PTHR43477">
    <property type="entry name" value="DIHYDROANTICAPSIN 7-DEHYDROGENASE"/>
    <property type="match status" value="1"/>
</dbReference>
<organism evidence="3 4">
    <name type="scientific">Tetragenococcus muriaticus PMC-11-5</name>
    <dbReference type="NCBI Taxonomy" id="1302649"/>
    <lineage>
        <taxon>Bacteria</taxon>
        <taxon>Bacillati</taxon>
        <taxon>Bacillota</taxon>
        <taxon>Bacilli</taxon>
        <taxon>Lactobacillales</taxon>
        <taxon>Enterococcaceae</taxon>
        <taxon>Tetragenococcus</taxon>
    </lineage>
</organism>
<evidence type="ECO:0000256" key="1">
    <source>
        <dbReference type="ARBA" id="ARBA00006484"/>
    </source>
</evidence>
<dbReference type="Proteomes" id="UP000029380">
    <property type="component" value="Unassembled WGS sequence"/>
</dbReference>
<dbReference type="EMBL" id="JPVU01000150">
    <property type="protein sequence ID" value="KFN91429.1"/>
    <property type="molecule type" value="Genomic_DNA"/>
</dbReference>
<dbReference type="InterPro" id="IPR051122">
    <property type="entry name" value="SDR_DHRS6-like"/>
</dbReference>
<dbReference type="Pfam" id="PF13561">
    <property type="entry name" value="adh_short_C2"/>
    <property type="match status" value="1"/>
</dbReference>